<evidence type="ECO:0000313" key="1">
    <source>
        <dbReference type="EMBL" id="EDJ5914253.1"/>
    </source>
</evidence>
<dbReference type="EMBL" id="AAMOUS010000023">
    <property type="protein sequence ID" value="EDJ5914253.1"/>
    <property type="molecule type" value="Genomic_DNA"/>
</dbReference>
<comment type="caution">
    <text evidence="1">The sequence shown here is derived from an EMBL/GenBank/DDBJ whole genome shotgun (WGS) entry which is preliminary data.</text>
</comment>
<sequence length="72" mass="7521">MATGLQIVIEEKNGRLETVMRGGGKGKVTKAEVEQVMALALAIKEALAASGGELHARFDVDKAMKSAGAKTH</sequence>
<dbReference type="AlphaFoldDB" id="A0A639YNN0"/>
<organism evidence="1">
    <name type="scientific">Salmonella enterica</name>
    <name type="common">Salmonella choleraesuis</name>
    <dbReference type="NCBI Taxonomy" id="28901"/>
    <lineage>
        <taxon>Bacteria</taxon>
        <taxon>Pseudomonadati</taxon>
        <taxon>Pseudomonadota</taxon>
        <taxon>Gammaproteobacteria</taxon>
        <taxon>Enterobacterales</taxon>
        <taxon>Enterobacteriaceae</taxon>
        <taxon>Salmonella</taxon>
    </lineage>
</organism>
<proteinExistence type="predicted"/>
<protein>
    <submittedName>
        <fullName evidence="1">Uncharacterized protein</fullName>
    </submittedName>
</protein>
<name>A0A639YNN0_SALER</name>
<accession>A0A639YNN0</accession>
<reference evidence="1" key="1">
    <citation type="submission" date="2019-10" db="EMBL/GenBank/DDBJ databases">
        <authorList>
            <consortium name="PulseNet: The National Subtyping Network for Foodborne Disease Surveillance"/>
            <person name="Tarr C.L."/>
            <person name="Trees E."/>
            <person name="Katz L.S."/>
            <person name="Carleton-Romer H.A."/>
            <person name="Stroika S."/>
            <person name="Kucerova Z."/>
            <person name="Roache K.F."/>
            <person name="Sabol A.L."/>
            <person name="Besser J."/>
            <person name="Gerner-Smidt P."/>
        </authorList>
    </citation>
    <scope>NUCLEOTIDE SEQUENCE</scope>
    <source>
        <strain evidence="1">PNUSAS111674</strain>
    </source>
</reference>
<gene>
    <name evidence="1" type="ORF">GFE59_13800</name>
</gene>